<dbReference type="InterPro" id="IPR039997">
    <property type="entry name" value="TFE"/>
</dbReference>
<evidence type="ECO:0000313" key="3">
    <source>
        <dbReference type="Proteomes" id="UP000078348"/>
    </source>
</evidence>
<proteinExistence type="predicted"/>
<protein>
    <submittedName>
        <fullName evidence="2">Uncharacterized protein</fullName>
    </submittedName>
</protein>
<dbReference type="AlphaFoldDB" id="A0A196SIK4"/>
<feature type="region of interest" description="Disordered" evidence="1">
    <location>
        <begin position="194"/>
        <end position="218"/>
    </location>
</feature>
<reference evidence="2 3" key="1">
    <citation type="submission" date="2016-05" db="EMBL/GenBank/DDBJ databases">
        <title>Nuclear genome of Blastocystis sp. subtype 1 NandII.</title>
        <authorList>
            <person name="Gentekaki E."/>
            <person name="Curtis B."/>
            <person name="Stairs C."/>
            <person name="Eme L."/>
            <person name="Herman E."/>
            <person name="Klimes V."/>
            <person name="Arias M.C."/>
            <person name="Elias M."/>
            <person name="Hilliou F."/>
            <person name="Klute M."/>
            <person name="Malik S.-B."/>
            <person name="Pightling A."/>
            <person name="Rachubinski R."/>
            <person name="Salas D."/>
            <person name="Schlacht A."/>
            <person name="Suga H."/>
            <person name="Archibald J."/>
            <person name="Ball S.G."/>
            <person name="Clark G."/>
            <person name="Dacks J."/>
            <person name="Van Der Giezen M."/>
            <person name="Tsaousis A."/>
            <person name="Roger A."/>
        </authorList>
    </citation>
    <scope>NUCLEOTIDE SEQUENCE [LARGE SCALE GENOMIC DNA]</scope>
    <source>
        <strain evidence="3">ATCC 50177 / NandII</strain>
    </source>
</reference>
<evidence type="ECO:0000256" key="1">
    <source>
        <dbReference type="SAM" id="MobiDB-lite"/>
    </source>
</evidence>
<dbReference type="OrthoDB" id="10607062at2759"/>
<gene>
    <name evidence="2" type="ORF">AV274_2082</name>
</gene>
<name>A0A196SIK4_BLAHN</name>
<dbReference type="PANTHER" id="PTHR13097">
    <property type="entry name" value="TRANSCRIPTION INITIATION FACTOR IIE, ALPHA SUBUNIT"/>
    <property type="match status" value="1"/>
</dbReference>
<comment type="caution">
    <text evidence="2">The sequence shown here is derived from an EMBL/GenBank/DDBJ whole genome shotgun (WGS) entry which is preliminary data.</text>
</comment>
<dbReference type="PANTHER" id="PTHR13097:SF7">
    <property type="entry name" value="GENERAL TRANSCRIPTION FACTOR IIE SUBUNIT 1"/>
    <property type="match status" value="1"/>
</dbReference>
<evidence type="ECO:0000313" key="2">
    <source>
        <dbReference type="EMBL" id="OAO16141.1"/>
    </source>
</evidence>
<dbReference type="EMBL" id="LXWW01000096">
    <property type="protein sequence ID" value="OAO16141.1"/>
    <property type="molecule type" value="Genomic_DNA"/>
</dbReference>
<sequence length="218" mass="24867">MYQVQVSNEIFNRSCEKERLECVNPGCKKRYTIIEAVQYFSEERKCYVCRFCGRELAEIPNQNEEEEDIQAMQNKIKEQMEEEEPYRTSLLGYIRKLSGISIHFEDPEDSITKELREASMTGMGMLVHKGGFGGGGGRSRNHGDVHSQVGLEIDVLMDNGGDKSVDKLAREMESLPAFLVQSTVSETVKRHERQMRKKQMEYSDDDACLSTGKGLFDS</sequence>
<organism evidence="2 3">
    <name type="scientific">Blastocystis sp. subtype 1 (strain ATCC 50177 / NandII)</name>
    <dbReference type="NCBI Taxonomy" id="478820"/>
    <lineage>
        <taxon>Eukaryota</taxon>
        <taxon>Sar</taxon>
        <taxon>Stramenopiles</taxon>
        <taxon>Bigyra</taxon>
        <taxon>Opalozoa</taxon>
        <taxon>Opalinata</taxon>
        <taxon>Blastocystidae</taxon>
        <taxon>Blastocystis</taxon>
    </lineage>
</organism>
<accession>A0A196SIK4</accession>
<keyword evidence="3" id="KW-1185">Reference proteome</keyword>
<dbReference type="Proteomes" id="UP000078348">
    <property type="component" value="Unassembled WGS sequence"/>
</dbReference>